<reference evidence="9 10" key="1">
    <citation type="submission" date="2022-08" db="EMBL/GenBank/DDBJ databases">
        <title>Paenibacillus endoradicis sp. nov., Paenibacillus radicibacter sp. nov and Paenibacillus pararadicis sp. nov., three cold-adapted plant growth-promoting bacteria isolated from root of Larix gmelinii in Great Khingan.</title>
        <authorList>
            <person name="Xue H."/>
        </authorList>
    </citation>
    <scope>NUCLEOTIDE SEQUENCE [LARGE SCALE GENOMIC DNA]</scope>
    <source>
        <strain evidence="9 10">N5-1-1-5</strain>
    </source>
</reference>
<feature type="transmembrane region" description="Helical" evidence="7">
    <location>
        <begin position="29"/>
        <end position="54"/>
    </location>
</feature>
<keyword evidence="10" id="KW-1185">Reference proteome</keyword>
<evidence type="ECO:0000256" key="4">
    <source>
        <dbReference type="ARBA" id="ARBA00022692"/>
    </source>
</evidence>
<dbReference type="InterPro" id="IPR000515">
    <property type="entry name" value="MetI-like"/>
</dbReference>
<evidence type="ECO:0000313" key="9">
    <source>
        <dbReference type="EMBL" id="MCR8634203.1"/>
    </source>
</evidence>
<dbReference type="SUPFAM" id="SSF161098">
    <property type="entry name" value="MetI-like"/>
    <property type="match status" value="1"/>
</dbReference>
<keyword evidence="4 7" id="KW-0812">Transmembrane</keyword>
<dbReference type="Gene3D" id="1.10.3720.10">
    <property type="entry name" value="MetI-like"/>
    <property type="match status" value="1"/>
</dbReference>
<feature type="transmembrane region" description="Helical" evidence="7">
    <location>
        <begin position="123"/>
        <end position="143"/>
    </location>
</feature>
<evidence type="ECO:0000256" key="1">
    <source>
        <dbReference type="ARBA" id="ARBA00004651"/>
    </source>
</evidence>
<gene>
    <name evidence="9" type="ORF">NV381_23715</name>
</gene>
<evidence type="ECO:0000259" key="8">
    <source>
        <dbReference type="PROSITE" id="PS50928"/>
    </source>
</evidence>
<evidence type="ECO:0000313" key="10">
    <source>
        <dbReference type="Proteomes" id="UP001300012"/>
    </source>
</evidence>
<dbReference type="Proteomes" id="UP001300012">
    <property type="component" value="Unassembled WGS sequence"/>
</dbReference>
<keyword evidence="2 7" id="KW-0813">Transport</keyword>
<keyword evidence="6 7" id="KW-0472">Membrane</keyword>
<dbReference type="CDD" id="cd06261">
    <property type="entry name" value="TM_PBP2"/>
    <property type="match status" value="1"/>
</dbReference>
<dbReference type="PANTHER" id="PTHR30193:SF1">
    <property type="entry name" value="ABC TRANSPORTER PERMEASE PROTEIN YESP-RELATED"/>
    <property type="match status" value="1"/>
</dbReference>
<dbReference type="Pfam" id="PF00528">
    <property type="entry name" value="BPD_transp_1"/>
    <property type="match status" value="1"/>
</dbReference>
<feature type="transmembrane region" description="Helical" evidence="7">
    <location>
        <begin position="90"/>
        <end position="111"/>
    </location>
</feature>
<evidence type="ECO:0000256" key="6">
    <source>
        <dbReference type="ARBA" id="ARBA00023136"/>
    </source>
</evidence>
<keyword evidence="3" id="KW-1003">Cell membrane</keyword>
<protein>
    <submittedName>
        <fullName evidence="9">Sugar ABC transporter permease</fullName>
    </submittedName>
</protein>
<evidence type="ECO:0000256" key="2">
    <source>
        <dbReference type="ARBA" id="ARBA00022448"/>
    </source>
</evidence>
<name>A0ABT1YLZ5_9BACL</name>
<comment type="subcellular location">
    <subcellularLocation>
        <location evidence="1 7">Cell membrane</location>
        <topology evidence="1 7">Multi-pass membrane protein</topology>
    </subcellularLocation>
</comment>
<comment type="caution">
    <text evidence="9">The sequence shown here is derived from an EMBL/GenBank/DDBJ whole genome shotgun (WGS) entry which is preliminary data.</text>
</comment>
<proteinExistence type="inferred from homology"/>
<dbReference type="InterPro" id="IPR035906">
    <property type="entry name" value="MetI-like_sf"/>
</dbReference>
<evidence type="ECO:0000256" key="7">
    <source>
        <dbReference type="RuleBase" id="RU363032"/>
    </source>
</evidence>
<sequence length="314" mass="35819">MITERVSEHKAILVTGKARSERNREERAFWLFLSPWVIGFIFFVGGPMVASLFISFTSYNVIESAQWIGLENYTNLFKDNLFFQSLKVTAYYVLLAVPFTIVVSLLLAVLLNFKVKGQSLFRTIFYAPTIVSGVSIAFLWSWLLNPDFGVVNSIIFQLFGVKGPGWFTSTDWVVPSFVLMRFTALGSTVVIFLASLQTLPEELYEAASIDGAGRLTRFFKITVPLISPVILFNSIVTLIHSFQVFTEAYVITKGGPEWGSFFYILYLFDTAFAQFRMGYASAQAWILFIIIFFFTMLSLWISRKVVHYENDNKH</sequence>
<dbReference type="EMBL" id="JANQBD010000018">
    <property type="protein sequence ID" value="MCR8634203.1"/>
    <property type="molecule type" value="Genomic_DNA"/>
</dbReference>
<feature type="domain" description="ABC transmembrane type-1" evidence="8">
    <location>
        <begin position="86"/>
        <end position="298"/>
    </location>
</feature>
<feature type="transmembrane region" description="Helical" evidence="7">
    <location>
        <begin position="217"/>
        <end position="240"/>
    </location>
</feature>
<keyword evidence="5 7" id="KW-1133">Transmembrane helix</keyword>
<dbReference type="PROSITE" id="PS50928">
    <property type="entry name" value="ABC_TM1"/>
    <property type="match status" value="1"/>
</dbReference>
<evidence type="ECO:0000256" key="5">
    <source>
        <dbReference type="ARBA" id="ARBA00022989"/>
    </source>
</evidence>
<dbReference type="RefSeq" id="WP_258215765.1">
    <property type="nucleotide sequence ID" value="NZ_JANQBD010000018.1"/>
</dbReference>
<feature type="transmembrane region" description="Helical" evidence="7">
    <location>
        <begin position="172"/>
        <end position="196"/>
    </location>
</feature>
<dbReference type="InterPro" id="IPR051393">
    <property type="entry name" value="ABC_transporter_permease"/>
</dbReference>
<accession>A0ABT1YLZ5</accession>
<organism evidence="9 10">
    <name type="scientific">Paenibacillus radicis</name>
    <name type="common">ex Xue et al. 2023</name>
    <dbReference type="NCBI Taxonomy" id="2972489"/>
    <lineage>
        <taxon>Bacteria</taxon>
        <taxon>Bacillati</taxon>
        <taxon>Bacillota</taxon>
        <taxon>Bacilli</taxon>
        <taxon>Bacillales</taxon>
        <taxon>Paenibacillaceae</taxon>
        <taxon>Paenibacillus</taxon>
    </lineage>
</organism>
<evidence type="ECO:0000256" key="3">
    <source>
        <dbReference type="ARBA" id="ARBA00022475"/>
    </source>
</evidence>
<comment type="similarity">
    <text evidence="7">Belongs to the binding-protein-dependent transport system permease family.</text>
</comment>
<dbReference type="PANTHER" id="PTHR30193">
    <property type="entry name" value="ABC TRANSPORTER PERMEASE PROTEIN"/>
    <property type="match status" value="1"/>
</dbReference>
<feature type="transmembrane region" description="Helical" evidence="7">
    <location>
        <begin position="284"/>
        <end position="302"/>
    </location>
</feature>